<feature type="signal peptide" evidence="1">
    <location>
        <begin position="1"/>
        <end position="28"/>
    </location>
</feature>
<dbReference type="InParanoid" id="A0A067R144"/>
<name>A0A067R144_ZOONE</name>
<dbReference type="AlphaFoldDB" id="A0A067R144"/>
<dbReference type="OMA" id="PRACILE"/>
<dbReference type="Proteomes" id="UP000027135">
    <property type="component" value="Unassembled WGS sequence"/>
</dbReference>
<dbReference type="EMBL" id="KK852818">
    <property type="protein sequence ID" value="KDR15649.1"/>
    <property type="molecule type" value="Genomic_DNA"/>
</dbReference>
<reference evidence="2 3" key="1">
    <citation type="journal article" date="2014" name="Nat. Commun.">
        <title>Molecular traces of alternative social organization in a termite genome.</title>
        <authorList>
            <person name="Terrapon N."/>
            <person name="Li C."/>
            <person name="Robertson H.M."/>
            <person name="Ji L."/>
            <person name="Meng X."/>
            <person name="Booth W."/>
            <person name="Chen Z."/>
            <person name="Childers C.P."/>
            <person name="Glastad K.M."/>
            <person name="Gokhale K."/>
            <person name="Gowin J."/>
            <person name="Gronenberg W."/>
            <person name="Hermansen R.A."/>
            <person name="Hu H."/>
            <person name="Hunt B.G."/>
            <person name="Huylmans A.K."/>
            <person name="Khalil S.M."/>
            <person name="Mitchell R.D."/>
            <person name="Munoz-Torres M.C."/>
            <person name="Mustard J.A."/>
            <person name="Pan H."/>
            <person name="Reese J.T."/>
            <person name="Scharf M.E."/>
            <person name="Sun F."/>
            <person name="Vogel H."/>
            <person name="Xiao J."/>
            <person name="Yang W."/>
            <person name="Yang Z."/>
            <person name="Yang Z."/>
            <person name="Zhou J."/>
            <person name="Zhu J."/>
            <person name="Brent C.S."/>
            <person name="Elsik C.G."/>
            <person name="Goodisman M.A."/>
            <person name="Liberles D.A."/>
            <person name="Roe R.M."/>
            <person name="Vargo E.L."/>
            <person name="Vilcinskas A."/>
            <person name="Wang J."/>
            <person name="Bornberg-Bauer E."/>
            <person name="Korb J."/>
            <person name="Zhang G."/>
            <person name="Liebig J."/>
        </authorList>
    </citation>
    <scope>NUCLEOTIDE SEQUENCE [LARGE SCALE GENOMIC DNA]</scope>
    <source>
        <tissue evidence="2">Whole organism</tissue>
    </source>
</reference>
<feature type="chain" id="PRO_5001644595" evidence="1">
    <location>
        <begin position="29"/>
        <end position="191"/>
    </location>
</feature>
<sequence>MRAKRLVAGTAVVLQLVFLLGTPPLSVAAPSPQESLFEFPVQLVGFPVIILAVRLTNFVKKLAYSLNPRTYTSRTRRSLAFKEPPLDVAAVEKRLVAEMGEHVCVFEQVCHQYAEHARTKRGSNHVLDWDQVIKGYEGFPTNDKRNYLLSVFLGDIVASPGLCHQLAKRGRGCTRIPPARQPDHVARDNSH</sequence>
<dbReference type="OrthoDB" id="8174264at2759"/>
<evidence type="ECO:0000313" key="3">
    <source>
        <dbReference type="Proteomes" id="UP000027135"/>
    </source>
</evidence>
<accession>A0A067R144</accession>
<keyword evidence="1" id="KW-0732">Signal</keyword>
<proteinExistence type="predicted"/>
<evidence type="ECO:0000313" key="2">
    <source>
        <dbReference type="EMBL" id="KDR15649.1"/>
    </source>
</evidence>
<protein>
    <submittedName>
        <fullName evidence="2">Uncharacterized protein</fullName>
    </submittedName>
</protein>
<keyword evidence="3" id="KW-1185">Reference proteome</keyword>
<evidence type="ECO:0000256" key="1">
    <source>
        <dbReference type="SAM" id="SignalP"/>
    </source>
</evidence>
<organism evidence="2 3">
    <name type="scientific">Zootermopsis nevadensis</name>
    <name type="common">Dampwood termite</name>
    <dbReference type="NCBI Taxonomy" id="136037"/>
    <lineage>
        <taxon>Eukaryota</taxon>
        <taxon>Metazoa</taxon>
        <taxon>Ecdysozoa</taxon>
        <taxon>Arthropoda</taxon>
        <taxon>Hexapoda</taxon>
        <taxon>Insecta</taxon>
        <taxon>Pterygota</taxon>
        <taxon>Neoptera</taxon>
        <taxon>Polyneoptera</taxon>
        <taxon>Dictyoptera</taxon>
        <taxon>Blattodea</taxon>
        <taxon>Blattoidea</taxon>
        <taxon>Termitoidae</taxon>
        <taxon>Termopsidae</taxon>
        <taxon>Zootermopsis</taxon>
    </lineage>
</organism>
<gene>
    <name evidence="2" type="ORF">L798_09725</name>
</gene>
<dbReference type="eggNOG" id="ENOG502S4UP">
    <property type="taxonomic scope" value="Eukaryota"/>
</dbReference>